<reference evidence="2 3" key="1">
    <citation type="submission" date="2018-03" db="EMBL/GenBank/DDBJ databases">
        <title>Marinobacter brunus sp. nov., a marine bacterium of Gamma-proteobacteria isolated from the surface seawater of the South China Sea.</title>
        <authorList>
            <person name="Cheng H."/>
            <person name="Wu Y.-H."/>
            <person name="Xamxidin M."/>
            <person name="Xu X.-W."/>
        </authorList>
    </citation>
    <scope>NUCLEOTIDE SEQUENCE [LARGE SCALE GENOMIC DNA]</scope>
    <source>
        <strain evidence="2 3">NH169-3</strain>
    </source>
</reference>
<dbReference type="OrthoDB" id="272996at2"/>
<keyword evidence="1" id="KW-0472">Membrane</keyword>
<gene>
    <name evidence="2" type="ORF">C7H09_01090</name>
</gene>
<sequence length="146" mass="16153">MPLTPLHFGVLAPVNHFLPGKVSLVSFTLINLWMDGNAILYYGFGLSRPELHGPITHSLLASLILASILAAIGFRSRKWVIGAYLGGVTHVFLDMLVHSEMQPMFRLFVRINDRFDWANGEVGNRPSPAKAGGILWRFKGLKIGDV</sequence>
<dbReference type="RefSeq" id="WP_106760819.1">
    <property type="nucleotide sequence ID" value="NZ_PXNP01000009.1"/>
</dbReference>
<organism evidence="2 3">
    <name type="scientific">Marinobacter fuscus</name>
    <dbReference type="NCBI Taxonomy" id="2109942"/>
    <lineage>
        <taxon>Bacteria</taxon>
        <taxon>Pseudomonadati</taxon>
        <taxon>Pseudomonadota</taxon>
        <taxon>Gammaproteobacteria</taxon>
        <taxon>Pseudomonadales</taxon>
        <taxon>Marinobacteraceae</taxon>
        <taxon>Marinobacter</taxon>
    </lineage>
</organism>
<proteinExistence type="predicted"/>
<dbReference type="Pfam" id="PF04307">
    <property type="entry name" value="YdjM"/>
    <property type="match status" value="1"/>
</dbReference>
<protein>
    <recommendedName>
        <fullName evidence="4">Metal-dependent hydrolase</fullName>
    </recommendedName>
</protein>
<evidence type="ECO:0000313" key="3">
    <source>
        <dbReference type="Proteomes" id="UP000239866"/>
    </source>
</evidence>
<accession>A0A2T1KT04</accession>
<dbReference type="Proteomes" id="UP000239866">
    <property type="component" value="Unassembled WGS sequence"/>
</dbReference>
<keyword evidence="1" id="KW-1133">Transmembrane helix</keyword>
<keyword evidence="3" id="KW-1185">Reference proteome</keyword>
<name>A0A2T1KT04_9GAMM</name>
<dbReference type="EMBL" id="PXNP01000009">
    <property type="protein sequence ID" value="PSF13245.1"/>
    <property type="molecule type" value="Genomic_DNA"/>
</dbReference>
<evidence type="ECO:0000256" key="1">
    <source>
        <dbReference type="SAM" id="Phobius"/>
    </source>
</evidence>
<comment type="caution">
    <text evidence="2">The sequence shown here is derived from an EMBL/GenBank/DDBJ whole genome shotgun (WGS) entry which is preliminary data.</text>
</comment>
<evidence type="ECO:0000313" key="2">
    <source>
        <dbReference type="EMBL" id="PSF13245.1"/>
    </source>
</evidence>
<evidence type="ECO:0008006" key="4">
    <source>
        <dbReference type="Google" id="ProtNLM"/>
    </source>
</evidence>
<dbReference type="AlphaFoldDB" id="A0A2T1KT04"/>
<keyword evidence="1" id="KW-0812">Transmembrane</keyword>
<dbReference type="InterPro" id="IPR007404">
    <property type="entry name" value="YdjM-like"/>
</dbReference>
<feature type="transmembrane region" description="Helical" evidence="1">
    <location>
        <begin position="79"/>
        <end position="97"/>
    </location>
</feature>
<feature type="transmembrane region" description="Helical" evidence="1">
    <location>
        <begin position="55"/>
        <end position="73"/>
    </location>
</feature>